<gene>
    <name evidence="1" type="ORF">CVIRNUC_005301</name>
</gene>
<dbReference type="Proteomes" id="UP001314263">
    <property type="component" value="Unassembled WGS sequence"/>
</dbReference>
<dbReference type="EMBL" id="CAUYUE010000006">
    <property type="protein sequence ID" value="CAK0781163.1"/>
    <property type="molecule type" value="Genomic_DNA"/>
</dbReference>
<sequence>MAVPKLNLQGAGLVDDSLRLIRHERTQDWLQQNCTAQSDSLDDTTTVFSMASETVAPLKSSRSGRRVAKGVCSDVQGLRRDGTWQEAQGQDLSVHRHHAYRRSTDPGEMQSMQLPSHWNPMRAREDCRLADIYMRPGEEYNGDLEGWEDPQRVRNFPRAFKGKVKSASQRRQQQREELAGLLGFAESNACLDSRQITAALRVQNPQLWMEYAQNRAQIAALADYVEEQWRFYGFCNTLEQARYIAAQGLSAGLSILEKYPGQRARMRRGGFWDSSTDLLPKYLMLDNKLTKGAALLCRVTCGPLKRAAIAANGGEAQESATDAALAHADLCAYPEYILCYDGKAMQ</sequence>
<keyword evidence="2" id="KW-1185">Reference proteome</keyword>
<evidence type="ECO:0000313" key="2">
    <source>
        <dbReference type="Proteomes" id="UP001314263"/>
    </source>
</evidence>
<comment type="caution">
    <text evidence="1">The sequence shown here is derived from an EMBL/GenBank/DDBJ whole genome shotgun (WGS) entry which is preliminary data.</text>
</comment>
<dbReference type="AlphaFoldDB" id="A0AAV1I4Q7"/>
<name>A0AAV1I4Q7_9CHLO</name>
<accession>A0AAV1I4Q7</accession>
<organism evidence="1 2">
    <name type="scientific">Coccomyxa viridis</name>
    <dbReference type="NCBI Taxonomy" id="1274662"/>
    <lineage>
        <taxon>Eukaryota</taxon>
        <taxon>Viridiplantae</taxon>
        <taxon>Chlorophyta</taxon>
        <taxon>core chlorophytes</taxon>
        <taxon>Trebouxiophyceae</taxon>
        <taxon>Trebouxiophyceae incertae sedis</taxon>
        <taxon>Coccomyxaceae</taxon>
        <taxon>Coccomyxa</taxon>
    </lineage>
</organism>
<proteinExistence type="predicted"/>
<protein>
    <submittedName>
        <fullName evidence="1">Uncharacterized protein</fullName>
    </submittedName>
</protein>
<reference evidence="1 2" key="1">
    <citation type="submission" date="2023-10" db="EMBL/GenBank/DDBJ databases">
        <authorList>
            <person name="Maclean D."/>
            <person name="Macfadyen A."/>
        </authorList>
    </citation>
    <scope>NUCLEOTIDE SEQUENCE [LARGE SCALE GENOMIC DNA]</scope>
</reference>
<evidence type="ECO:0000313" key="1">
    <source>
        <dbReference type="EMBL" id="CAK0781163.1"/>
    </source>
</evidence>